<gene>
    <name evidence="1" type="ORF">PUN28_018349</name>
</gene>
<dbReference type="AlphaFoldDB" id="A0AAW2EGZ2"/>
<organism evidence="1 2">
    <name type="scientific">Cardiocondyla obscurior</name>
    <dbReference type="NCBI Taxonomy" id="286306"/>
    <lineage>
        <taxon>Eukaryota</taxon>
        <taxon>Metazoa</taxon>
        <taxon>Ecdysozoa</taxon>
        <taxon>Arthropoda</taxon>
        <taxon>Hexapoda</taxon>
        <taxon>Insecta</taxon>
        <taxon>Pterygota</taxon>
        <taxon>Neoptera</taxon>
        <taxon>Endopterygota</taxon>
        <taxon>Hymenoptera</taxon>
        <taxon>Apocrita</taxon>
        <taxon>Aculeata</taxon>
        <taxon>Formicoidea</taxon>
        <taxon>Formicidae</taxon>
        <taxon>Myrmicinae</taxon>
        <taxon>Cardiocondyla</taxon>
    </lineage>
</organism>
<dbReference type="EMBL" id="JADYXP020000022">
    <property type="protein sequence ID" value="KAL0102981.1"/>
    <property type="molecule type" value="Genomic_DNA"/>
</dbReference>
<name>A0AAW2EGZ2_9HYME</name>
<reference evidence="1 2" key="1">
    <citation type="submission" date="2023-03" db="EMBL/GenBank/DDBJ databases">
        <title>High recombination rates correlate with genetic variation in Cardiocondyla obscurior ants.</title>
        <authorList>
            <person name="Errbii M."/>
        </authorList>
    </citation>
    <scope>NUCLEOTIDE SEQUENCE [LARGE SCALE GENOMIC DNA]</scope>
    <source>
        <strain evidence="1">Alpha-2009</strain>
        <tissue evidence="1">Whole body</tissue>
    </source>
</reference>
<protein>
    <submittedName>
        <fullName evidence="1">Uncharacterized protein</fullName>
    </submittedName>
</protein>
<comment type="caution">
    <text evidence="1">The sequence shown here is derived from an EMBL/GenBank/DDBJ whole genome shotgun (WGS) entry which is preliminary data.</text>
</comment>
<accession>A0AAW2EGZ2</accession>
<sequence length="76" mass="9436">MKVIWKETRLHASIMHYRNNQLPFPLCTWRYVNSLMTANRMQTKLHRPILCTFKIKLHSHYFYTYMYTHDSHFCIQ</sequence>
<keyword evidence="2" id="KW-1185">Reference proteome</keyword>
<evidence type="ECO:0000313" key="2">
    <source>
        <dbReference type="Proteomes" id="UP001430953"/>
    </source>
</evidence>
<evidence type="ECO:0000313" key="1">
    <source>
        <dbReference type="EMBL" id="KAL0102981.1"/>
    </source>
</evidence>
<proteinExistence type="predicted"/>
<dbReference type="Proteomes" id="UP001430953">
    <property type="component" value="Unassembled WGS sequence"/>
</dbReference>